<evidence type="ECO:0000256" key="2">
    <source>
        <dbReference type="SAM" id="SignalP"/>
    </source>
</evidence>
<proteinExistence type="predicted"/>
<feature type="signal peptide" evidence="2">
    <location>
        <begin position="1"/>
        <end position="18"/>
    </location>
</feature>
<dbReference type="SUPFAM" id="SSF48403">
    <property type="entry name" value="Ankyrin repeat"/>
    <property type="match status" value="1"/>
</dbReference>
<gene>
    <name evidence="3" type="ORF">Vbra_19326</name>
</gene>
<keyword evidence="1" id="KW-0472">Membrane</keyword>
<dbReference type="Proteomes" id="UP000041254">
    <property type="component" value="Unassembled WGS sequence"/>
</dbReference>
<sequence length="453" mass="49814">MICHRHILPLFYLLVVHAQGQTLTSVSTLLAAAAIQGDVLSVLSHLPAANTSQTAYTDFELAEALFRAVEGKAPLATARLILPHVGNLNVLDVHGNSVLHYAVKFNTSDMMLIRLLVGAVPSQPDGKRVAINGRNHRGRTAMLDAVDLPSHKPQARSADMVQTLAELGADLELAGRGPLTGTLGHITPLMFAADQRNEAAFVRLLGLGADVNATRHVQEERNGKVIDRQLQLSVLMFLSNCNCKPHEKDCRQRDERMLELAITKHGAHVSFISQDYLRRTVLHFAAERISSSDGQTPANLAAKKGHAELAALLRRAEAEEKAKMRPFAIAFATACVFWALLASCVCAIFYRLTSTRCRRRLWGVLSHPLWLLWRGCCSVGQLVTYACLLFVGSTLQGCLWFMSLVASLAPRAAQHERPADINLEDTFNSQLRKEQAFHKEASAIVGVRQSESW</sequence>
<dbReference type="Pfam" id="PF00023">
    <property type="entry name" value="Ank"/>
    <property type="match status" value="1"/>
</dbReference>
<dbReference type="PANTHER" id="PTHR24118:SF100">
    <property type="entry name" value="FYVE-TYPE DOMAIN-CONTAINING PROTEIN"/>
    <property type="match status" value="1"/>
</dbReference>
<reference evidence="3 4" key="1">
    <citation type="submission" date="2014-11" db="EMBL/GenBank/DDBJ databases">
        <authorList>
            <person name="Zhu J."/>
            <person name="Qi W."/>
            <person name="Song R."/>
        </authorList>
    </citation>
    <scope>NUCLEOTIDE SEQUENCE [LARGE SCALE GENOMIC DNA]</scope>
</reference>
<dbReference type="PANTHER" id="PTHR24118">
    <property type="entry name" value="POTE ANKYRIN DOMAIN"/>
    <property type="match status" value="1"/>
</dbReference>
<keyword evidence="4" id="KW-1185">Reference proteome</keyword>
<dbReference type="InterPro" id="IPR036770">
    <property type="entry name" value="Ankyrin_rpt-contain_sf"/>
</dbReference>
<dbReference type="InParanoid" id="A0A0G4H1W2"/>
<name>A0A0G4H1W2_VITBC</name>
<feature type="chain" id="PRO_5005190984" evidence="2">
    <location>
        <begin position="19"/>
        <end position="453"/>
    </location>
</feature>
<keyword evidence="1" id="KW-1133">Transmembrane helix</keyword>
<evidence type="ECO:0000313" key="3">
    <source>
        <dbReference type="EMBL" id="CEM37617.1"/>
    </source>
</evidence>
<feature type="transmembrane region" description="Helical" evidence="1">
    <location>
        <begin position="327"/>
        <end position="350"/>
    </location>
</feature>
<keyword evidence="1" id="KW-0812">Transmembrane</keyword>
<dbReference type="VEuPathDB" id="CryptoDB:Vbra_19326"/>
<protein>
    <submittedName>
        <fullName evidence="3">Uncharacterized protein</fullName>
    </submittedName>
</protein>
<evidence type="ECO:0000256" key="1">
    <source>
        <dbReference type="SAM" id="Phobius"/>
    </source>
</evidence>
<dbReference type="PhylomeDB" id="A0A0G4H1W2"/>
<accession>A0A0G4H1W2</accession>
<dbReference type="Gene3D" id="1.25.40.20">
    <property type="entry name" value="Ankyrin repeat-containing domain"/>
    <property type="match status" value="1"/>
</dbReference>
<dbReference type="SMART" id="SM00248">
    <property type="entry name" value="ANK"/>
    <property type="match status" value="4"/>
</dbReference>
<keyword evidence="2" id="KW-0732">Signal</keyword>
<dbReference type="InterPro" id="IPR002110">
    <property type="entry name" value="Ankyrin_rpt"/>
</dbReference>
<dbReference type="EMBL" id="CDMY01000947">
    <property type="protein sequence ID" value="CEM37617.1"/>
    <property type="molecule type" value="Genomic_DNA"/>
</dbReference>
<feature type="transmembrane region" description="Helical" evidence="1">
    <location>
        <begin position="371"/>
        <end position="392"/>
    </location>
</feature>
<evidence type="ECO:0000313" key="4">
    <source>
        <dbReference type="Proteomes" id="UP000041254"/>
    </source>
</evidence>
<dbReference type="AlphaFoldDB" id="A0A0G4H1W2"/>
<organism evidence="3 4">
    <name type="scientific">Vitrella brassicaformis (strain CCMP3155)</name>
    <dbReference type="NCBI Taxonomy" id="1169540"/>
    <lineage>
        <taxon>Eukaryota</taxon>
        <taxon>Sar</taxon>
        <taxon>Alveolata</taxon>
        <taxon>Colpodellida</taxon>
        <taxon>Vitrellaceae</taxon>
        <taxon>Vitrella</taxon>
    </lineage>
</organism>